<dbReference type="PANTHER" id="PTHR46917">
    <property type="entry name" value="MORN REPEAT-CONTAINING PROTEIN 2"/>
    <property type="match status" value="1"/>
</dbReference>
<evidence type="ECO:0000256" key="1">
    <source>
        <dbReference type="ARBA" id="ARBA00022737"/>
    </source>
</evidence>
<dbReference type="OMA" id="MEGDGQF"/>
<proteinExistence type="predicted"/>
<evidence type="ECO:0000313" key="4">
    <source>
        <dbReference type="RefSeq" id="XP_022105824.1"/>
    </source>
</evidence>
<dbReference type="SUPFAM" id="SSF82185">
    <property type="entry name" value="Histone H3 K4-specific methyltransferase SET7/9 N-terminal domain"/>
    <property type="match status" value="1"/>
</dbReference>
<dbReference type="Proteomes" id="UP000694845">
    <property type="component" value="Unplaced"/>
</dbReference>
<sequence>MPGKTKKVEKDEEAPAAPLNGVYIFPNGDKYDGEYKVTDDGALERSGKGTHTTANGTVYEGDWEHDKMTGHGRLTHPNGSVYEGEFVRNQFHGKGKYTWPNGAVYQGSFNENRMEGEGDFTDTDHQVWVGTFRFRAAPGLKFRLGVV</sequence>
<dbReference type="Pfam" id="PF02493">
    <property type="entry name" value="MORN"/>
    <property type="match status" value="5"/>
</dbReference>
<dbReference type="Gene3D" id="2.20.110.10">
    <property type="entry name" value="Histone H3 K4-specific methyltransferase SET7/9 N-terminal domain"/>
    <property type="match status" value="2"/>
</dbReference>
<dbReference type="OrthoDB" id="437960at2759"/>
<keyword evidence="3" id="KW-1185">Reference proteome</keyword>
<dbReference type="InterPro" id="IPR052849">
    <property type="entry name" value="MORN_repeat_protein"/>
</dbReference>
<dbReference type="RefSeq" id="XP_022105824.1">
    <property type="nucleotide sequence ID" value="XM_022250132.1"/>
</dbReference>
<dbReference type="KEGG" id="aplc:110987414"/>
<name>A0A8B7ZJX9_ACAPL</name>
<feature type="region of interest" description="Disordered" evidence="2">
    <location>
        <begin position="40"/>
        <end position="76"/>
    </location>
</feature>
<organism evidence="3 4">
    <name type="scientific">Acanthaster planci</name>
    <name type="common">Crown-of-thorns starfish</name>
    <dbReference type="NCBI Taxonomy" id="133434"/>
    <lineage>
        <taxon>Eukaryota</taxon>
        <taxon>Metazoa</taxon>
        <taxon>Echinodermata</taxon>
        <taxon>Eleutherozoa</taxon>
        <taxon>Asterozoa</taxon>
        <taxon>Asteroidea</taxon>
        <taxon>Valvatacea</taxon>
        <taxon>Valvatida</taxon>
        <taxon>Acanthasteridae</taxon>
        <taxon>Acanthaster</taxon>
    </lineage>
</organism>
<gene>
    <name evidence="4" type="primary">LOC110987414</name>
</gene>
<evidence type="ECO:0000313" key="3">
    <source>
        <dbReference type="Proteomes" id="UP000694845"/>
    </source>
</evidence>
<protein>
    <submittedName>
        <fullName evidence="4">MORN repeat-containing protein 2-like</fullName>
    </submittedName>
</protein>
<dbReference type="AlphaFoldDB" id="A0A8B7ZJX9"/>
<keyword evidence="1" id="KW-0677">Repeat</keyword>
<feature type="region of interest" description="Disordered" evidence="2">
    <location>
        <begin position="1"/>
        <end position="21"/>
    </location>
</feature>
<feature type="compositionally biased region" description="Basic and acidic residues" evidence="2">
    <location>
        <begin position="1"/>
        <end position="10"/>
    </location>
</feature>
<dbReference type="PANTHER" id="PTHR46917:SF1">
    <property type="entry name" value="MORN REPEAT-CONTAINING PROTEIN 2"/>
    <property type="match status" value="1"/>
</dbReference>
<accession>A0A8B7ZJX9</accession>
<reference evidence="4" key="1">
    <citation type="submission" date="2025-08" db="UniProtKB">
        <authorList>
            <consortium name="RefSeq"/>
        </authorList>
    </citation>
    <scope>IDENTIFICATION</scope>
</reference>
<dbReference type="InterPro" id="IPR003409">
    <property type="entry name" value="MORN"/>
</dbReference>
<evidence type="ECO:0000256" key="2">
    <source>
        <dbReference type="SAM" id="MobiDB-lite"/>
    </source>
</evidence>
<dbReference type="SMART" id="SM00698">
    <property type="entry name" value="MORN"/>
    <property type="match status" value="4"/>
</dbReference>
<dbReference type="GeneID" id="110987414"/>